<keyword evidence="2" id="KW-1185">Reference proteome</keyword>
<evidence type="ECO:0000313" key="1">
    <source>
        <dbReference type="EMBL" id="KAK1315728.1"/>
    </source>
</evidence>
<dbReference type="Gene3D" id="3.30.559.10">
    <property type="entry name" value="Chloramphenicol acetyltransferase-like domain"/>
    <property type="match status" value="1"/>
</dbReference>
<dbReference type="InterPro" id="IPR023213">
    <property type="entry name" value="CAT-like_dom_sf"/>
</dbReference>
<reference evidence="1" key="1">
    <citation type="journal article" date="2023" name="Nat. Commun.">
        <title>Diploid and tetraploid genomes of Acorus and the evolution of monocots.</title>
        <authorList>
            <person name="Ma L."/>
            <person name="Liu K.W."/>
            <person name="Li Z."/>
            <person name="Hsiao Y.Y."/>
            <person name="Qi Y."/>
            <person name="Fu T."/>
            <person name="Tang G.D."/>
            <person name="Zhang D."/>
            <person name="Sun W.H."/>
            <person name="Liu D.K."/>
            <person name="Li Y."/>
            <person name="Chen G.Z."/>
            <person name="Liu X.D."/>
            <person name="Liao X.Y."/>
            <person name="Jiang Y.T."/>
            <person name="Yu X."/>
            <person name="Hao Y."/>
            <person name="Huang J."/>
            <person name="Zhao X.W."/>
            <person name="Ke S."/>
            <person name="Chen Y.Y."/>
            <person name="Wu W.L."/>
            <person name="Hsu J.L."/>
            <person name="Lin Y.F."/>
            <person name="Huang M.D."/>
            <person name="Li C.Y."/>
            <person name="Huang L."/>
            <person name="Wang Z.W."/>
            <person name="Zhao X."/>
            <person name="Zhong W.Y."/>
            <person name="Peng D.H."/>
            <person name="Ahmad S."/>
            <person name="Lan S."/>
            <person name="Zhang J.S."/>
            <person name="Tsai W.C."/>
            <person name="Van de Peer Y."/>
            <person name="Liu Z.J."/>
        </authorList>
    </citation>
    <scope>NUCLEOTIDE SEQUENCE</scope>
    <source>
        <strain evidence="1">CP</strain>
    </source>
</reference>
<reference evidence="1" key="2">
    <citation type="submission" date="2023-06" db="EMBL/GenBank/DDBJ databases">
        <authorList>
            <person name="Ma L."/>
            <person name="Liu K.-W."/>
            <person name="Li Z."/>
            <person name="Hsiao Y.-Y."/>
            <person name="Qi Y."/>
            <person name="Fu T."/>
            <person name="Tang G."/>
            <person name="Zhang D."/>
            <person name="Sun W.-H."/>
            <person name="Liu D.-K."/>
            <person name="Li Y."/>
            <person name="Chen G.-Z."/>
            <person name="Liu X.-D."/>
            <person name="Liao X.-Y."/>
            <person name="Jiang Y.-T."/>
            <person name="Yu X."/>
            <person name="Hao Y."/>
            <person name="Huang J."/>
            <person name="Zhao X.-W."/>
            <person name="Ke S."/>
            <person name="Chen Y.-Y."/>
            <person name="Wu W.-L."/>
            <person name="Hsu J.-L."/>
            <person name="Lin Y.-F."/>
            <person name="Huang M.-D."/>
            <person name="Li C.-Y."/>
            <person name="Huang L."/>
            <person name="Wang Z.-W."/>
            <person name="Zhao X."/>
            <person name="Zhong W.-Y."/>
            <person name="Peng D.-H."/>
            <person name="Ahmad S."/>
            <person name="Lan S."/>
            <person name="Zhang J.-S."/>
            <person name="Tsai W.-C."/>
            <person name="Van De Peer Y."/>
            <person name="Liu Z.-J."/>
        </authorList>
    </citation>
    <scope>NUCLEOTIDE SEQUENCE</scope>
    <source>
        <strain evidence="1">CP</strain>
        <tissue evidence="1">Leaves</tissue>
    </source>
</reference>
<evidence type="ECO:0000313" key="2">
    <source>
        <dbReference type="Proteomes" id="UP001180020"/>
    </source>
</evidence>
<dbReference type="AlphaFoldDB" id="A0AAV9EU58"/>
<accession>A0AAV9EU58</accession>
<dbReference type="EMBL" id="JAUJYO010000005">
    <property type="protein sequence ID" value="KAK1315728.1"/>
    <property type="molecule type" value="Genomic_DNA"/>
</dbReference>
<sequence>MMTDNDKDVFLCPDLEVVSWLGFRFHEMDFGGGGLVGFGPTWVEAEGFVVFIPGLGGGGGGGDDVDVVVVMFEEHAKVMKRISHYFHNLDVPTYTREFLKKLKSRMRRSTFASC</sequence>
<name>A0AAV9EU58_ACOCL</name>
<organism evidence="1 2">
    <name type="scientific">Acorus calamus</name>
    <name type="common">Sweet flag</name>
    <dbReference type="NCBI Taxonomy" id="4465"/>
    <lineage>
        <taxon>Eukaryota</taxon>
        <taxon>Viridiplantae</taxon>
        <taxon>Streptophyta</taxon>
        <taxon>Embryophyta</taxon>
        <taxon>Tracheophyta</taxon>
        <taxon>Spermatophyta</taxon>
        <taxon>Magnoliopsida</taxon>
        <taxon>Liliopsida</taxon>
        <taxon>Acoraceae</taxon>
        <taxon>Acorus</taxon>
    </lineage>
</organism>
<protein>
    <submittedName>
        <fullName evidence="1">Uncharacterized protein</fullName>
    </submittedName>
</protein>
<gene>
    <name evidence="1" type="ORF">QJS10_CPA05g00706</name>
</gene>
<dbReference type="Proteomes" id="UP001180020">
    <property type="component" value="Unassembled WGS sequence"/>
</dbReference>
<proteinExistence type="predicted"/>
<comment type="caution">
    <text evidence="1">The sequence shown here is derived from an EMBL/GenBank/DDBJ whole genome shotgun (WGS) entry which is preliminary data.</text>
</comment>